<name>A0A8J2PE02_9HEXA</name>
<sequence>ALNTTMSTRIQGRVVEDEYFEPECYQRIFEENAVCMGPTVCFQVIGNKFMIDVNGRWLYRESQDNMLPDIIGVGLSKFYPRLIGTLKFITTYLCV</sequence>
<evidence type="ECO:0000313" key="1">
    <source>
        <dbReference type="EMBL" id="CAG7818203.1"/>
    </source>
</evidence>
<dbReference type="Proteomes" id="UP000708208">
    <property type="component" value="Unassembled WGS sequence"/>
</dbReference>
<evidence type="ECO:0000313" key="2">
    <source>
        <dbReference type="Proteomes" id="UP000708208"/>
    </source>
</evidence>
<protein>
    <submittedName>
        <fullName evidence="1">Uncharacterized protein</fullName>
    </submittedName>
</protein>
<gene>
    <name evidence="1" type="ORF">AFUS01_LOCUS28722</name>
</gene>
<dbReference type="EMBL" id="CAJVCH010414037">
    <property type="protein sequence ID" value="CAG7818203.1"/>
    <property type="molecule type" value="Genomic_DNA"/>
</dbReference>
<proteinExistence type="predicted"/>
<feature type="non-terminal residue" evidence="1">
    <location>
        <position position="1"/>
    </location>
</feature>
<keyword evidence="2" id="KW-1185">Reference proteome</keyword>
<accession>A0A8J2PE02</accession>
<dbReference type="AlphaFoldDB" id="A0A8J2PE02"/>
<reference evidence="1" key="1">
    <citation type="submission" date="2021-06" db="EMBL/GenBank/DDBJ databases">
        <authorList>
            <person name="Hodson N. C."/>
            <person name="Mongue J. A."/>
            <person name="Jaron S. K."/>
        </authorList>
    </citation>
    <scope>NUCLEOTIDE SEQUENCE</scope>
</reference>
<organism evidence="1 2">
    <name type="scientific">Allacma fusca</name>
    <dbReference type="NCBI Taxonomy" id="39272"/>
    <lineage>
        <taxon>Eukaryota</taxon>
        <taxon>Metazoa</taxon>
        <taxon>Ecdysozoa</taxon>
        <taxon>Arthropoda</taxon>
        <taxon>Hexapoda</taxon>
        <taxon>Collembola</taxon>
        <taxon>Symphypleona</taxon>
        <taxon>Sminthuridae</taxon>
        <taxon>Allacma</taxon>
    </lineage>
</organism>
<comment type="caution">
    <text evidence="1">The sequence shown here is derived from an EMBL/GenBank/DDBJ whole genome shotgun (WGS) entry which is preliminary data.</text>
</comment>